<dbReference type="InterPro" id="IPR015943">
    <property type="entry name" value="WD40/YVTN_repeat-like_dom_sf"/>
</dbReference>
<evidence type="ECO:0000313" key="1">
    <source>
        <dbReference type="EMBL" id="KAF4592565.1"/>
    </source>
</evidence>
<organism evidence="1 2">
    <name type="scientific">Ophiocordyceps camponoti-floridani</name>
    <dbReference type="NCBI Taxonomy" id="2030778"/>
    <lineage>
        <taxon>Eukaryota</taxon>
        <taxon>Fungi</taxon>
        <taxon>Dikarya</taxon>
        <taxon>Ascomycota</taxon>
        <taxon>Pezizomycotina</taxon>
        <taxon>Sordariomycetes</taxon>
        <taxon>Hypocreomycetidae</taxon>
        <taxon>Hypocreales</taxon>
        <taxon>Ophiocordycipitaceae</taxon>
        <taxon>Ophiocordyceps</taxon>
    </lineage>
</organism>
<protein>
    <submittedName>
        <fullName evidence="1">WD repeat-containing protein 79</fullName>
    </submittedName>
</protein>
<dbReference type="OrthoDB" id="239865at2759"/>
<dbReference type="PANTHER" id="PTHR13211">
    <property type="entry name" value="TELOMERASE CAJAL BODY PROTEIN 1"/>
    <property type="match status" value="1"/>
</dbReference>
<sequence length="441" mass="46933">MDQDNNGSPQQPPKKPPDIQLVARLNAQQSNPREEARRVFFSSAQWTADGTTVVIQSSENAVSSVVLPADILDSADGEIQLEPENTTRLPEPTQAVAIAPYFSLAEPLTQSYLVGCRDHPLHLYHAFPSQSNPAPLATYKLVRAETEQFITPASLLWSYPGSHFLCGSANRLDYFDVSQPGSEGPILTVPTIPSRRHVSKGGGVGMKGTVAALAASPVDSCQGSIIAAGTRSRWMGLYDLQRSKDPVANWSVATAGADLNLNLTGQGIVQVLWTCCGRYLVVNERKSNHLLVYDIRGTGKLLSALCGREATTQQRLTCDTYHGQGETGSEIWAGTQNGSVVVWEGVGTRVGVMEPSWSWAAHRSPVGSTALHGCGSVVATCSGAWEHASDGMLEDFGMGRRVLDGGTRAQGSSLKVWSMDAQADASATSSCLTGCEGISGT</sequence>
<dbReference type="SUPFAM" id="SSF50978">
    <property type="entry name" value="WD40 repeat-like"/>
    <property type="match status" value="1"/>
</dbReference>
<comment type="caution">
    <text evidence="1">The sequence shown here is derived from an EMBL/GenBank/DDBJ whole genome shotgun (WGS) entry which is preliminary data.</text>
</comment>
<dbReference type="InterPro" id="IPR036322">
    <property type="entry name" value="WD40_repeat_dom_sf"/>
</dbReference>
<keyword evidence="2" id="KW-1185">Reference proteome</keyword>
<proteinExistence type="predicted"/>
<dbReference type="Gene3D" id="2.130.10.10">
    <property type="entry name" value="YVTN repeat-like/Quinoprotein amine dehydrogenase"/>
    <property type="match status" value="1"/>
</dbReference>
<name>A0A8H4QBB7_9HYPO</name>
<gene>
    <name evidence="1" type="ORF">GQ602_002864</name>
</gene>
<dbReference type="PANTHER" id="PTHR13211:SF0">
    <property type="entry name" value="TELOMERASE CAJAL BODY PROTEIN 1"/>
    <property type="match status" value="1"/>
</dbReference>
<dbReference type="EMBL" id="JAACLJ010000002">
    <property type="protein sequence ID" value="KAF4592565.1"/>
    <property type="molecule type" value="Genomic_DNA"/>
</dbReference>
<dbReference type="InterPro" id="IPR051150">
    <property type="entry name" value="SWT21/TCAB1_mRNA_Telomere"/>
</dbReference>
<evidence type="ECO:0000313" key="2">
    <source>
        <dbReference type="Proteomes" id="UP000562929"/>
    </source>
</evidence>
<reference evidence="1 2" key="1">
    <citation type="journal article" date="2020" name="G3 (Bethesda)">
        <title>Genetic Underpinnings of Host Manipulation by Ophiocordyceps as Revealed by Comparative Transcriptomics.</title>
        <authorList>
            <person name="Will I."/>
            <person name="Das B."/>
            <person name="Trinh T."/>
            <person name="Brachmann A."/>
            <person name="Ohm R.A."/>
            <person name="de Bekker C."/>
        </authorList>
    </citation>
    <scope>NUCLEOTIDE SEQUENCE [LARGE SCALE GENOMIC DNA]</scope>
    <source>
        <strain evidence="1 2">EC05</strain>
    </source>
</reference>
<dbReference type="Proteomes" id="UP000562929">
    <property type="component" value="Unassembled WGS sequence"/>
</dbReference>
<dbReference type="AlphaFoldDB" id="A0A8H4QBB7"/>
<accession>A0A8H4QBB7</accession>